<feature type="compositionally biased region" description="Basic residues" evidence="1">
    <location>
        <begin position="156"/>
        <end position="172"/>
    </location>
</feature>
<dbReference type="AlphaFoldDB" id="A0A439D7X1"/>
<organism evidence="3 4">
    <name type="scientific">Xylaria grammica</name>
    <dbReference type="NCBI Taxonomy" id="363999"/>
    <lineage>
        <taxon>Eukaryota</taxon>
        <taxon>Fungi</taxon>
        <taxon>Dikarya</taxon>
        <taxon>Ascomycota</taxon>
        <taxon>Pezizomycotina</taxon>
        <taxon>Sordariomycetes</taxon>
        <taxon>Xylariomycetidae</taxon>
        <taxon>Xylariales</taxon>
        <taxon>Xylariaceae</taxon>
        <taxon>Xylaria</taxon>
    </lineage>
</organism>
<feature type="region of interest" description="Disordered" evidence="1">
    <location>
        <begin position="108"/>
        <end position="184"/>
    </location>
</feature>
<dbReference type="EMBL" id="RYZI01000111">
    <property type="protein sequence ID" value="RWA10508.1"/>
    <property type="molecule type" value="Genomic_DNA"/>
</dbReference>
<proteinExistence type="predicted"/>
<evidence type="ECO:0000256" key="1">
    <source>
        <dbReference type="SAM" id="MobiDB-lite"/>
    </source>
</evidence>
<feature type="compositionally biased region" description="Acidic residues" evidence="1">
    <location>
        <begin position="109"/>
        <end position="149"/>
    </location>
</feature>
<feature type="non-terminal residue" evidence="3">
    <location>
        <position position="202"/>
    </location>
</feature>
<feature type="domain" description="Heterokaryon incompatibility" evidence="2">
    <location>
        <begin position="14"/>
        <end position="197"/>
    </location>
</feature>
<name>A0A439D7X1_9PEZI</name>
<dbReference type="Proteomes" id="UP000286045">
    <property type="component" value="Unassembled WGS sequence"/>
</dbReference>
<protein>
    <recommendedName>
        <fullName evidence="2">Heterokaryon incompatibility domain-containing protein</fullName>
    </recommendedName>
</protein>
<sequence>MELKSFFGDKIPEYAILSHTWGDDEVLFEDVYRKPVEQWKDKAGGVKVLKFAELAAQREMKYIWVDTCCIDKRSSAELSEAINSMFKWYSKSRICYAYLSDVLSTGEEGSIEEDSIDEGSTDQGSTDEDSTDEDDSIEEEGSTEEDLREEEMTSRDRRRARDRRKVRQRRTVQPKGEALPPNVVPFGESRWFTRGWTANSFI</sequence>
<dbReference type="Pfam" id="PF06985">
    <property type="entry name" value="HET"/>
    <property type="match status" value="1"/>
</dbReference>
<comment type="caution">
    <text evidence="3">The sequence shown here is derived from an EMBL/GenBank/DDBJ whole genome shotgun (WGS) entry which is preliminary data.</text>
</comment>
<reference evidence="3 4" key="1">
    <citation type="submission" date="2018-12" db="EMBL/GenBank/DDBJ databases">
        <title>Draft genome sequence of Xylaria grammica IHI A82.</title>
        <authorList>
            <person name="Buettner E."/>
            <person name="Kellner H."/>
        </authorList>
    </citation>
    <scope>NUCLEOTIDE SEQUENCE [LARGE SCALE GENOMIC DNA]</scope>
    <source>
        <strain evidence="3 4">IHI A82</strain>
    </source>
</reference>
<dbReference type="STRING" id="363999.A0A439D7X1"/>
<evidence type="ECO:0000259" key="2">
    <source>
        <dbReference type="Pfam" id="PF06985"/>
    </source>
</evidence>
<dbReference type="InterPro" id="IPR010730">
    <property type="entry name" value="HET"/>
</dbReference>
<gene>
    <name evidence="3" type="ORF">EKO27_g4574</name>
</gene>
<keyword evidence="4" id="KW-1185">Reference proteome</keyword>
<evidence type="ECO:0000313" key="3">
    <source>
        <dbReference type="EMBL" id="RWA10508.1"/>
    </source>
</evidence>
<evidence type="ECO:0000313" key="4">
    <source>
        <dbReference type="Proteomes" id="UP000286045"/>
    </source>
</evidence>
<dbReference type="PANTHER" id="PTHR10622:SF12">
    <property type="entry name" value="HET DOMAIN-CONTAINING PROTEIN"/>
    <property type="match status" value="1"/>
</dbReference>
<accession>A0A439D7X1</accession>
<dbReference type="PANTHER" id="PTHR10622">
    <property type="entry name" value="HET DOMAIN-CONTAINING PROTEIN"/>
    <property type="match status" value="1"/>
</dbReference>